<dbReference type="PANTHER" id="PTHR37938:SF1">
    <property type="entry name" value="BLL0215 PROTEIN"/>
    <property type="match status" value="1"/>
</dbReference>
<keyword evidence="1" id="KW-0812">Transmembrane</keyword>
<dbReference type="InterPro" id="IPR005182">
    <property type="entry name" value="YdbS-like_PH"/>
</dbReference>
<dbReference type="Pfam" id="PF03703">
    <property type="entry name" value="bPH_2"/>
    <property type="match status" value="1"/>
</dbReference>
<protein>
    <recommendedName>
        <fullName evidence="6">DUF304 domain-containing protein</fullName>
    </recommendedName>
</protein>
<evidence type="ECO:0000259" key="3">
    <source>
        <dbReference type="Pfam" id="PF09851"/>
    </source>
</evidence>
<keyword evidence="5" id="KW-1185">Reference proteome</keyword>
<feature type="domain" description="YdbS-like PH" evidence="2">
    <location>
        <begin position="78"/>
        <end position="154"/>
    </location>
</feature>
<gene>
    <name evidence="4" type="ORF">YM304_23350</name>
</gene>
<feature type="domain" description="SHOCT" evidence="3">
    <location>
        <begin position="179"/>
        <end position="206"/>
    </location>
</feature>
<dbReference type="OrthoDB" id="4350422at2"/>
<accession>A0A6C7EBS9</accession>
<dbReference type="Proteomes" id="UP000011863">
    <property type="component" value="Chromosome"/>
</dbReference>
<evidence type="ECO:0000259" key="2">
    <source>
        <dbReference type="Pfam" id="PF03703"/>
    </source>
</evidence>
<name>A0A6C7EBS9_ILUCY</name>
<dbReference type="InterPro" id="IPR018649">
    <property type="entry name" value="SHOCT"/>
</dbReference>
<evidence type="ECO:0000313" key="4">
    <source>
        <dbReference type="EMBL" id="BAN02649.1"/>
    </source>
</evidence>
<dbReference type="EMBL" id="AP012057">
    <property type="protein sequence ID" value="BAN02649.1"/>
    <property type="molecule type" value="Genomic_DNA"/>
</dbReference>
<dbReference type="RefSeq" id="WP_015441896.1">
    <property type="nucleotide sequence ID" value="NC_020520.1"/>
</dbReference>
<dbReference type="KEGG" id="aym:YM304_23350"/>
<keyword evidence="1" id="KW-0472">Membrane</keyword>
<proteinExistence type="predicted"/>
<organism evidence="4 5">
    <name type="scientific">Ilumatobacter coccineus (strain NBRC 103263 / KCTC 29153 / YM16-304)</name>
    <dbReference type="NCBI Taxonomy" id="1313172"/>
    <lineage>
        <taxon>Bacteria</taxon>
        <taxon>Bacillati</taxon>
        <taxon>Actinomycetota</taxon>
        <taxon>Acidimicrobiia</taxon>
        <taxon>Acidimicrobiales</taxon>
        <taxon>Ilumatobacteraceae</taxon>
        <taxon>Ilumatobacter</taxon>
    </lineage>
</organism>
<evidence type="ECO:0008006" key="6">
    <source>
        <dbReference type="Google" id="ProtNLM"/>
    </source>
</evidence>
<dbReference type="AlphaFoldDB" id="A0A6C7EBS9"/>
<reference evidence="4 5" key="1">
    <citation type="journal article" date="2013" name="Int. J. Syst. Evol. Microbiol.">
        <title>Ilumatobacter nonamiense sp. nov. and Ilumatobacter coccineum sp. nov., isolated from seashore sand.</title>
        <authorList>
            <person name="Matsumoto A."/>
            <person name="Kasai H."/>
            <person name="Matsuo Y."/>
            <person name="Shizuri Y."/>
            <person name="Ichikawa N."/>
            <person name="Fujita N."/>
            <person name="Omura S."/>
            <person name="Takahashi Y."/>
        </authorList>
    </citation>
    <scope>NUCLEOTIDE SEQUENCE [LARGE SCALE GENOMIC DNA]</scope>
    <source>
        <strain evidence="5">NBRC 103263 / KCTC 29153 / YM16-304</strain>
    </source>
</reference>
<sequence>MPYPKKLLNDHEEVAVDLHPHWWYYAQPVAAVVGSIILGIVTLVFTDGGSNGRKVLGWISVILLIASIVWLVVRYMKWATTNFVITSDRLIFRSGVLAKAGIEIPLERVNTVHFNQSIFERMIGAGDLLIESGGEDGQQRFTDIRQPDRVQNQIHKQMEANEQRRFTVNTTGSGSDVATQLEKLEGMLERGTLSQEEFEAQKARLLGG</sequence>
<evidence type="ECO:0000313" key="5">
    <source>
        <dbReference type="Proteomes" id="UP000011863"/>
    </source>
</evidence>
<feature type="transmembrane region" description="Helical" evidence="1">
    <location>
        <begin position="55"/>
        <end position="73"/>
    </location>
</feature>
<dbReference type="PANTHER" id="PTHR37938">
    <property type="entry name" value="BLL0215 PROTEIN"/>
    <property type="match status" value="1"/>
</dbReference>
<evidence type="ECO:0000256" key="1">
    <source>
        <dbReference type="SAM" id="Phobius"/>
    </source>
</evidence>
<keyword evidence="1" id="KW-1133">Transmembrane helix</keyword>
<feature type="transmembrane region" description="Helical" evidence="1">
    <location>
        <begin position="22"/>
        <end position="43"/>
    </location>
</feature>
<dbReference type="Pfam" id="PF09851">
    <property type="entry name" value="SHOCT"/>
    <property type="match status" value="1"/>
</dbReference>